<keyword evidence="2" id="KW-1185">Reference proteome</keyword>
<dbReference type="STRING" id="3088.A0A383WI00"/>
<gene>
    <name evidence="1" type="ORF">BQ4739_LOCUS17409</name>
</gene>
<name>A0A383WI00_TETOB</name>
<dbReference type="PANTHER" id="PTHR36771:SF2">
    <property type="entry name" value="POTASSIUM TRANSPORTER"/>
    <property type="match status" value="1"/>
</dbReference>
<dbReference type="AlphaFoldDB" id="A0A383WI00"/>
<protein>
    <submittedName>
        <fullName evidence="1">Uncharacterized protein</fullName>
    </submittedName>
</protein>
<accession>A0A383WI00</accession>
<sequence length="147" mass="16325">MALFGKRAGAAVVEKPKTTKQTTTKGKSSSVPKELPKESFMSQTLNAFDFAAVRSKKDAELLYEAKYGERGPDGKMTPEQYQALRRKIGGTARDYWKDWVEEEQVKNIKTYYKPDDKVAAVPYLPFLVGVLVAMLAATAVVVQKTSV</sequence>
<proteinExistence type="predicted"/>
<dbReference type="OrthoDB" id="5845at2759"/>
<reference evidence="1 2" key="1">
    <citation type="submission" date="2016-10" db="EMBL/GenBank/DDBJ databases">
        <authorList>
            <person name="Cai Z."/>
        </authorList>
    </citation>
    <scope>NUCLEOTIDE SEQUENCE [LARGE SCALE GENOMIC DNA]</scope>
</reference>
<evidence type="ECO:0000313" key="2">
    <source>
        <dbReference type="Proteomes" id="UP000256970"/>
    </source>
</evidence>
<dbReference type="PANTHER" id="PTHR36771">
    <property type="entry name" value="POTASSIUM TRANSPORTER"/>
    <property type="match status" value="1"/>
</dbReference>
<dbReference type="Proteomes" id="UP000256970">
    <property type="component" value="Unassembled WGS sequence"/>
</dbReference>
<organism evidence="1 2">
    <name type="scientific">Tetradesmus obliquus</name>
    <name type="common">Green alga</name>
    <name type="synonym">Acutodesmus obliquus</name>
    <dbReference type="NCBI Taxonomy" id="3088"/>
    <lineage>
        <taxon>Eukaryota</taxon>
        <taxon>Viridiplantae</taxon>
        <taxon>Chlorophyta</taxon>
        <taxon>core chlorophytes</taxon>
        <taxon>Chlorophyceae</taxon>
        <taxon>CS clade</taxon>
        <taxon>Sphaeropleales</taxon>
        <taxon>Scenedesmaceae</taxon>
        <taxon>Tetradesmus</taxon>
    </lineage>
</organism>
<evidence type="ECO:0000313" key="1">
    <source>
        <dbReference type="EMBL" id="SZX77051.1"/>
    </source>
</evidence>
<dbReference type="EMBL" id="FNXT01001272">
    <property type="protein sequence ID" value="SZX77051.1"/>
    <property type="molecule type" value="Genomic_DNA"/>
</dbReference>